<dbReference type="Pfam" id="PF12796">
    <property type="entry name" value="Ank_2"/>
    <property type="match status" value="2"/>
</dbReference>
<proteinExistence type="predicted"/>
<dbReference type="InterPro" id="IPR050745">
    <property type="entry name" value="Multifunctional_regulatory"/>
</dbReference>
<keyword evidence="1" id="KW-0677">Repeat</keyword>
<name>A0ABR4JEJ4_9EURO</name>
<dbReference type="PROSITE" id="PS50297">
    <property type="entry name" value="ANK_REP_REGION"/>
    <property type="match status" value="1"/>
</dbReference>
<accession>A0ABR4JEJ4</accession>
<evidence type="ECO:0000313" key="5">
    <source>
        <dbReference type="Proteomes" id="UP001610446"/>
    </source>
</evidence>
<dbReference type="InterPro" id="IPR002110">
    <property type="entry name" value="Ankyrin_rpt"/>
</dbReference>
<dbReference type="Gene3D" id="1.25.40.20">
    <property type="entry name" value="Ankyrin repeat-containing domain"/>
    <property type="match status" value="2"/>
</dbReference>
<dbReference type="EMBL" id="JBFXLU010000145">
    <property type="protein sequence ID" value="KAL2838471.1"/>
    <property type="molecule type" value="Genomic_DNA"/>
</dbReference>
<dbReference type="InterPro" id="IPR036770">
    <property type="entry name" value="Ankyrin_rpt-contain_sf"/>
</dbReference>
<dbReference type="PANTHER" id="PTHR24189:SF50">
    <property type="entry name" value="ANKYRIN REPEAT AND SOCS BOX PROTEIN 2"/>
    <property type="match status" value="1"/>
</dbReference>
<feature type="repeat" description="ANK" evidence="3">
    <location>
        <begin position="115"/>
        <end position="147"/>
    </location>
</feature>
<evidence type="ECO:0000256" key="3">
    <source>
        <dbReference type="PROSITE-ProRule" id="PRU00023"/>
    </source>
</evidence>
<keyword evidence="5" id="KW-1185">Reference proteome</keyword>
<dbReference type="SMART" id="SM00248">
    <property type="entry name" value="ANK"/>
    <property type="match status" value="4"/>
</dbReference>
<evidence type="ECO:0000313" key="4">
    <source>
        <dbReference type="EMBL" id="KAL2838471.1"/>
    </source>
</evidence>
<sequence>MASAGACGSLNCIDLDRRTPLMLAVIAERADVVRVILGRDDAGINARDFSGKAALHHAVTLKDSSITEMLLAYNGIDVNRPDRSGRTPLHTANGSRVMRLLFAHSDVDVCRLNRNGSSALLYAAEKGYEDVVQAPLERGAPPGVTDDWGHTPLSEAAKAGHDGVVKLLEVVLEF</sequence>
<keyword evidence="2 3" id="KW-0040">ANK repeat</keyword>
<gene>
    <name evidence="4" type="ORF">BJY01DRAFT_250971</name>
</gene>
<evidence type="ECO:0000256" key="1">
    <source>
        <dbReference type="ARBA" id="ARBA00022737"/>
    </source>
</evidence>
<reference evidence="4 5" key="1">
    <citation type="submission" date="2024-07" db="EMBL/GenBank/DDBJ databases">
        <title>Section-level genome sequencing and comparative genomics of Aspergillus sections Usti and Cavernicolus.</title>
        <authorList>
            <consortium name="Lawrence Berkeley National Laboratory"/>
            <person name="Nybo J.L."/>
            <person name="Vesth T.C."/>
            <person name="Theobald S."/>
            <person name="Frisvad J.C."/>
            <person name="Larsen T.O."/>
            <person name="Kjaerboelling I."/>
            <person name="Rothschild-Mancinelli K."/>
            <person name="Lyhne E.K."/>
            <person name="Kogle M.E."/>
            <person name="Barry K."/>
            <person name="Clum A."/>
            <person name="Na H."/>
            <person name="Ledsgaard L."/>
            <person name="Lin J."/>
            <person name="Lipzen A."/>
            <person name="Kuo A."/>
            <person name="Riley R."/>
            <person name="Mondo S."/>
            <person name="Labutti K."/>
            <person name="Haridas S."/>
            <person name="Pangalinan J."/>
            <person name="Salamov A.A."/>
            <person name="Simmons B.A."/>
            <person name="Magnuson J.K."/>
            <person name="Chen J."/>
            <person name="Drula E."/>
            <person name="Henrissat B."/>
            <person name="Wiebenga A."/>
            <person name="Lubbers R.J."/>
            <person name="Gomes A.C."/>
            <person name="Makela M.R."/>
            <person name="Stajich J."/>
            <person name="Grigoriev I.V."/>
            <person name="Mortensen U.H."/>
            <person name="De Vries R.P."/>
            <person name="Baker S.E."/>
            <person name="Andersen M.R."/>
        </authorList>
    </citation>
    <scope>NUCLEOTIDE SEQUENCE [LARGE SCALE GENOMIC DNA]</scope>
    <source>
        <strain evidence="4 5">CBS 123904</strain>
    </source>
</reference>
<evidence type="ECO:0000256" key="2">
    <source>
        <dbReference type="ARBA" id="ARBA00023043"/>
    </source>
</evidence>
<dbReference type="PANTHER" id="PTHR24189">
    <property type="entry name" value="MYOTROPHIN"/>
    <property type="match status" value="1"/>
</dbReference>
<dbReference type="SUPFAM" id="SSF48403">
    <property type="entry name" value="Ankyrin repeat"/>
    <property type="match status" value="1"/>
</dbReference>
<protein>
    <submittedName>
        <fullName evidence="4">Ankyrin repeat-containing domain protein</fullName>
    </submittedName>
</protein>
<comment type="caution">
    <text evidence="4">The sequence shown here is derived from an EMBL/GenBank/DDBJ whole genome shotgun (WGS) entry which is preliminary data.</text>
</comment>
<dbReference type="Proteomes" id="UP001610446">
    <property type="component" value="Unassembled WGS sequence"/>
</dbReference>
<dbReference type="Pfam" id="PF00023">
    <property type="entry name" value="Ank"/>
    <property type="match status" value="1"/>
</dbReference>
<dbReference type="PROSITE" id="PS50088">
    <property type="entry name" value="ANK_REPEAT"/>
    <property type="match status" value="1"/>
</dbReference>
<organism evidence="4 5">
    <name type="scientific">Aspergillus pseudoustus</name>
    <dbReference type="NCBI Taxonomy" id="1810923"/>
    <lineage>
        <taxon>Eukaryota</taxon>
        <taxon>Fungi</taxon>
        <taxon>Dikarya</taxon>
        <taxon>Ascomycota</taxon>
        <taxon>Pezizomycotina</taxon>
        <taxon>Eurotiomycetes</taxon>
        <taxon>Eurotiomycetidae</taxon>
        <taxon>Eurotiales</taxon>
        <taxon>Aspergillaceae</taxon>
        <taxon>Aspergillus</taxon>
        <taxon>Aspergillus subgen. Nidulantes</taxon>
    </lineage>
</organism>